<dbReference type="EMBL" id="AZGF01000026">
    <property type="protein sequence ID" value="KRM10749.1"/>
    <property type="molecule type" value="Genomic_DNA"/>
</dbReference>
<dbReference type="PROSITE" id="PS51273">
    <property type="entry name" value="GATASE_TYPE_1"/>
    <property type="match status" value="1"/>
</dbReference>
<comment type="caution">
    <text evidence="13">The sequence shown here is derived from an EMBL/GenBank/DDBJ whole genome shotgun (WGS) entry which is preliminary data.</text>
</comment>
<evidence type="ECO:0000256" key="8">
    <source>
        <dbReference type="ARBA" id="ARBA00054599"/>
    </source>
</evidence>
<comment type="similarity">
    <text evidence="1 10">Belongs to the glutaminase PdxT/SNO family.</text>
</comment>
<gene>
    <name evidence="10" type="primary">pdxT</name>
    <name evidence="13" type="ORF">FD16_GL001141</name>
</gene>
<dbReference type="PATRIC" id="fig|1423807.3.peg.1162"/>
<comment type="subunit">
    <text evidence="9 10">In the presence of PdxS, forms a dodecamer of heterodimers. Only shows activity in the heterodimer.</text>
</comment>
<feature type="binding site" evidence="10 12">
    <location>
        <begin position="127"/>
        <end position="128"/>
    </location>
    <ligand>
        <name>L-glutamine</name>
        <dbReference type="ChEBI" id="CHEBI:58359"/>
    </ligand>
</feature>
<dbReference type="Pfam" id="PF01174">
    <property type="entry name" value="SNO"/>
    <property type="match status" value="1"/>
</dbReference>
<dbReference type="GO" id="GO:0016740">
    <property type="term" value="F:transferase activity"/>
    <property type="evidence" value="ECO:0007669"/>
    <property type="project" value="UniProtKB-KW"/>
</dbReference>
<evidence type="ECO:0000256" key="9">
    <source>
        <dbReference type="ARBA" id="ARBA00064749"/>
    </source>
</evidence>
<dbReference type="GO" id="GO:0004359">
    <property type="term" value="F:glutaminase activity"/>
    <property type="evidence" value="ECO:0007669"/>
    <property type="project" value="UniProtKB-UniRule"/>
</dbReference>
<dbReference type="InterPro" id="IPR021196">
    <property type="entry name" value="PdxT/SNO_CS"/>
</dbReference>
<dbReference type="eggNOG" id="COG0311">
    <property type="taxonomic scope" value="Bacteria"/>
</dbReference>
<feature type="active site" description="Nucleophile" evidence="10 11">
    <location>
        <position position="78"/>
    </location>
</feature>
<evidence type="ECO:0000256" key="4">
    <source>
        <dbReference type="ARBA" id="ARBA00022962"/>
    </source>
</evidence>
<comment type="catalytic activity">
    <reaction evidence="6 10">
        <text>aldehydo-D-ribose 5-phosphate + D-glyceraldehyde 3-phosphate + L-glutamine = pyridoxal 5'-phosphate + L-glutamate + phosphate + 3 H2O + H(+)</text>
        <dbReference type="Rhea" id="RHEA:31507"/>
        <dbReference type="ChEBI" id="CHEBI:15377"/>
        <dbReference type="ChEBI" id="CHEBI:15378"/>
        <dbReference type="ChEBI" id="CHEBI:29985"/>
        <dbReference type="ChEBI" id="CHEBI:43474"/>
        <dbReference type="ChEBI" id="CHEBI:58273"/>
        <dbReference type="ChEBI" id="CHEBI:58359"/>
        <dbReference type="ChEBI" id="CHEBI:59776"/>
        <dbReference type="ChEBI" id="CHEBI:597326"/>
        <dbReference type="EC" id="4.3.3.6"/>
    </reaction>
</comment>
<dbReference type="HAMAP" id="MF_01615">
    <property type="entry name" value="PdxT"/>
    <property type="match status" value="1"/>
</dbReference>
<dbReference type="InterPro" id="IPR002161">
    <property type="entry name" value="PdxT/SNO"/>
</dbReference>
<dbReference type="GO" id="GO:0006543">
    <property type="term" value="P:L-glutamine catabolic process"/>
    <property type="evidence" value="ECO:0007669"/>
    <property type="project" value="UniProtKB-UniRule"/>
</dbReference>
<feature type="binding site" evidence="10 12">
    <location>
        <position position="99"/>
    </location>
    <ligand>
        <name>L-glutamine</name>
        <dbReference type="ChEBI" id="CHEBI:58359"/>
    </ligand>
</feature>
<dbReference type="AlphaFoldDB" id="A0A0R1VZC4"/>
<evidence type="ECO:0000256" key="11">
    <source>
        <dbReference type="PIRSR" id="PIRSR005639-1"/>
    </source>
</evidence>
<dbReference type="PANTHER" id="PTHR31559">
    <property type="entry name" value="PYRIDOXAL 5'-PHOSPHATE SYNTHASE SUBUNIT SNO"/>
    <property type="match status" value="1"/>
</dbReference>
<evidence type="ECO:0000256" key="10">
    <source>
        <dbReference type="HAMAP-Rule" id="MF_01615"/>
    </source>
</evidence>
<comment type="function">
    <text evidence="8 10">Catalyzes the hydrolysis of glutamine to glutamate and ammonia as part of the biosynthesis of pyridoxal 5'-phosphate. The resulting ammonia molecule is channeled to the active site of PdxS.</text>
</comment>
<feature type="active site" description="Charge relay system" evidence="10 11">
    <location>
        <position position="166"/>
    </location>
</feature>
<dbReference type="EC" id="3.5.1.2" evidence="10"/>
<keyword evidence="14" id="KW-1185">Reference proteome</keyword>
<feature type="active site" description="Charge relay system" evidence="10 11">
    <location>
        <position position="164"/>
    </location>
</feature>
<keyword evidence="13" id="KW-0808">Transferase</keyword>
<keyword evidence="3 10" id="KW-0663">Pyridoxal phosphate</keyword>
<dbReference type="PANTHER" id="PTHR31559:SF0">
    <property type="entry name" value="PYRIDOXAL 5'-PHOSPHATE SYNTHASE SUBUNIT SNO1-RELATED"/>
    <property type="match status" value="1"/>
</dbReference>
<dbReference type="NCBIfam" id="TIGR03800">
    <property type="entry name" value="PLP_synth_Pdx2"/>
    <property type="match status" value="1"/>
</dbReference>
<dbReference type="GO" id="GO:1903600">
    <property type="term" value="C:glutaminase complex"/>
    <property type="evidence" value="ECO:0007669"/>
    <property type="project" value="TreeGrafter"/>
</dbReference>
<evidence type="ECO:0000256" key="7">
    <source>
        <dbReference type="ARBA" id="ARBA00049534"/>
    </source>
</evidence>
<evidence type="ECO:0000313" key="13">
    <source>
        <dbReference type="EMBL" id="KRM10749.1"/>
    </source>
</evidence>
<dbReference type="STRING" id="1423807.FD16_GL001141"/>
<dbReference type="GO" id="GO:0008614">
    <property type="term" value="P:pyridoxine metabolic process"/>
    <property type="evidence" value="ECO:0007669"/>
    <property type="project" value="TreeGrafter"/>
</dbReference>
<evidence type="ECO:0000313" key="14">
    <source>
        <dbReference type="Proteomes" id="UP000051820"/>
    </source>
</evidence>
<dbReference type="UniPathway" id="UPA00245"/>
<dbReference type="Gene3D" id="3.40.50.880">
    <property type="match status" value="1"/>
</dbReference>
<dbReference type="PROSITE" id="PS51130">
    <property type="entry name" value="PDXT_SNO_2"/>
    <property type="match status" value="1"/>
</dbReference>
<keyword evidence="4 10" id="KW-0315">Glutamine amidotransferase</keyword>
<evidence type="ECO:0000256" key="5">
    <source>
        <dbReference type="ARBA" id="ARBA00023239"/>
    </source>
</evidence>
<dbReference type="PROSITE" id="PS01236">
    <property type="entry name" value="PDXT_SNO_1"/>
    <property type="match status" value="1"/>
</dbReference>
<dbReference type="SUPFAM" id="SSF52317">
    <property type="entry name" value="Class I glutamine amidotransferase-like"/>
    <property type="match status" value="1"/>
</dbReference>
<protein>
    <recommendedName>
        <fullName evidence="10">Pyridoxal 5'-phosphate synthase subunit PdxT</fullName>
        <ecNumber evidence="10">4.3.3.6</ecNumber>
    </recommendedName>
    <alternativeName>
        <fullName evidence="10">Pdx2</fullName>
    </alternativeName>
    <alternativeName>
        <fullName evidence="10">Pyridoxal 5'-phosphate synthase glutaminase subunit</fullName>
        <ecNumber evidence="10">3.5.1.2</ecNumber>
    </alternativeName>
</protein>
<dbReference type="GO" id="GO:0042823">
    <property type="term" value="P:pyridoxal phosphate biosynthetic process"/>
    <property type="evidence" value="ECO:0007669"/>
    <property type="project" value="UniProtKB-UniRule"/>
</dbReference>
<reference evidence="13 14" key="1">
    <citation type="journal article" date="2015" name="Genome Announc.">
        <title>Expanding the biotechnology potential of lactobacilli through comparative genomics of 213 strains and associated genera.</title>
        <authorList>
            <person name="Sun Z."/>
            <person name="Harris H.M."/>
            <person name="McCann A."/>
            <person name="Guo C."/>
            <person name="Argimon S."/>
            <person name="Zhang W."/>
            <person name="Yang X."/>
            <person name="Jeffery I.B."/>
            <person name="Cooney J.C."/>
            <person name="Kagawa T.F."/>
            <person name="Liu W."/>
            <person name="Song Y."/>
            <person name="Salvetti E."/>
            <person name="Wrobel A."/>
            <person name="Rasinkangas P."/>
            <person name="Parkhill J."/>
            <person name="Rea M.C."/>
            <person name="O'Sullivan O."/>
            <person name="Ritari J."/>
            <person name="Douillard F.P."/>
            <person name="Paul Ross R."/>
            <person name="Yang R."/>
            <person name="Briner A.E."/>
            <person name="Felis G.E."/>
            <person name="de Vos W.M."/>
            <person name="Barrangou R."/>
            <person name="Klaenhammer T.R."/>
            <person name="Caufield P.W."/>
            <person name="Cui Y."/>
            <person name="Zhang H."/>
            <person name="O'Toole P.W."/>
        </authorList>
    </citation>
    <scope>NUCLEOTIDE SEQUENCE [LARGE SCALE GENOMIC DNA]</scope>
    <source>
        <strain evidence="13 14">DSM 5007</strain>
    </source>
</reference>
<dbReference type="InterPro" id="IPR029062">
    <property type="entry name" value="Class_I_gatase-like"/>
</dbReference>
<dbReference type="PIRSF" id="PIRSF005639">
    <property type="entry name" value="Glut_amidoT_SNO"/>
    <property type="match status" value="1"/>
</dbReference>
<evidence type="ECO:0000256" key="1">
    <source>
        <dbReference type="ARBA" id="ARBA00008345"/>
    </source>
</evidence>
<dbReference type="GO" id="GO:0005829">
    <property type="term" value="C:cytosol"/>
    <property type="evidence" value="ECO:0007669"/>
    <property type="project" value="TreeGrafter"/>
</dbReference>
<evidence type="ECO:0000256" key="6">
    <source>
        <dbReference type="ARBA" id="ARBA00047992"/>
    </source>
</evidence>
<dbReference type="EC" id="4.3.3.6" evidence="10"/>
<dbReference type="Proteomes" id="UP000051820">
    <property type="component" value="Unassembled WGS sequence"/>
</dbReference>
<comment type="catalytic activity">
    <reaction evidence="7 10">
        <text>L-glutamine + H2O = L-glutamate + NH4(+)</text>
        <dbReference type="Rhea" id="RHEA:15889"/>
        <dbReference type="ChEBI" id="CHEBI:15377"/>
        <dbReference type="ChEBI" id="CHEBI:28938"/>
        <dbReference type="ChEBI" id="CHEBI:29985"/>
        <dbReference type="ChEBI" id="CHEBI:58359"/>
        <dbReference type="EC" id="3.5.1.2"/>
    </reaction>
</comment>
<keyword evidence="5 10" id="KW-0456">Lyase</keyword>
<proteinExistence type="inferred from homology"/>
<accession>A0A0R1VZC4</accession>
<evidence type="ECO:0000256" key="2">
    <source>
        <dbReference type="ARBA" id="ARBA00022801"/>
    </source>
</evidence>
<evidence type="ECO:0000256" key="3">
    <source>
        <dbReference type="ARBA" id="ARBA00022898"/>
    </source>
</evidence>
<dbReference type="CDD" id="cd01749">
    <property type="entry name" value="GATase1_PB"/>
    <property type="match status" value="1"/>
</dbReference>
<feature type="binding site" evidence="10 12">
    <location>
        <begin position="46"/>
        <end position="48"/>
    </location>
    <ligand>
        <name>L-glutamine</name>
        <dbReference type="ChEBI" id="CHEBI:58359"/>
    </ligand>
</feature>
<name>A0A0R1VZC4_9LACO</name>
<sequence length="189" mass="20541">MVIGVLDLQGAVSEHVNMLTQCGVDTKLINELPDLDGIDGIVVPGGESTTIRKLLVREQMLAPLKQLVAEGFPVFGTCAGLVLLAQKESLNGLDGDVERNGFGRQRESFEAKIDVNGFDTPFHGVFIRAPYLKSVGNSATVLSKLEDGRIVAAKQENVLVTAFHPELTNDARFHQLFIDLIDSKQRVNA</sequence>
<comment type="pathway">
    <text evidence="10">Cofactor biosynthesis; pyridoxal 5'-phosphate biosynthesis.</text>
</comment>
<dbReference type="GO" id="GO:0036381">
    <property type="term" value="F:pyridoxal 5'-phosphate synthase (glutamine hydrolysing) activity"/>
    <property type="evidence" value="ECO:0007669"/>
    <property type="project" value="UniProtKB-UniRule"/>
</dbReference>
<dbReference type="RefSeq" id="WP_010623056.1">
    <property type="nucleotide sequence ID" value="NZ_AZGF01000026.1"/>
</dbReference>
<keyword evidence="2 10" id="KW-0378">Hydrolase</keyword>
<organism evidence="13 14">
    <name type="scientific">Paucilactobacillus suebicus DSM 5007 = KCTC 3549</name>
    <dbReference type="NCBI Taxonomy" id="1423807"/>
    <lineage>
        <taxon>Bacteria</taxon>
        <taxon>Bacillati</taxon>
        <taxon>Bacillota</taxon>
        <taxon>Bacilli</taxon>
        <taxon>Lactobacillales</taxon>
        <taxon>Lactobacillaceae</taxon>
        <taxon>Paucilactobacillus</taxon>
    </lineage>
</organism>
<evidence type="ECO:0000256" key="12">
    <source>
        <dbReference type="PIRSR" id="PIRSR005639-2"/>
    </source>
</evidence>
<dbReference type="OrthoDB" id="9810320at2"/>
<dbReference type="FunFam" id="3.40.50.880:FF:000010">
    <property type="entry name" value="uncharacterized protein LOC100176842 isoform X2"/>
    <property type="match status" value="1"/>
</dbReference>